<keyword evidence="5 12" id="KW-0378">Hydrolase</keyword>
<dbReference type="InterPro" id="IPR005259">
    <property type="entry name" value="PriA"/>
</dbReference>
<dbReference type="PANTHER" id="PTHR30580:SF0">
    <property type="entry name" value="PRIMOSOMAL PROTEIN N"/>
    <property type="match status" value="1"/>
</dbReference>
<feature type="binding site" evidence="12">
    <location>
        <position position="479"/>
    </location>
    <ligand>
        <name>Zn(2+)</name>
        <dbReference type="ChEBI" id="CHEBI:29105"/>
        <label>2</label>
    </ligand>
</feature>
<feature type="binding site" evidence="12">
    <location>
        <position position="452"/>
    </location>
    <ligand>
        <name>Zn(2+)</name>
        <dbReference type="ChEBI" id="CHEBI:29105"/>
        <label>1</label>
    </ligand>
</feature>
<comment type="similarity">
    <text evidence="12">Belongs to the helicase family. PriA subfamily.</text>
</comment>
<gene>
    <name evidence="12" type="primary">priA</name>
    <name evidence="15" type="ORF">CfE428DRAFT_4984</name>
</gene>
<accession>B4D7U4</accession>
<comment type="cofactor">
    <cofactor evidence="12">
        <name>Zn(2+)</name>
        <dbReference type="ChEBI" id="CHEBI:29105"/>
    </cofactor>
    <text evidence="12">Binds 2 zinc ions per subunit.</text>
</comment>
<dbReference type="InterPro" id="IPR040498">
    <property type="entry name" value="PriA_CRR"/>
</dbReference>
<organism evidence="15 16">
    <name type="scientific">Chthoniobacter flavus Ellin428</name>
    <dbReference type="NCBI Taxonomy" id="497964"/>
    <lineage>
        <taxon>Bacteria</taxon>
        <taxon>Pseudomonadati</taxon>
        <taxon>Verrucomicrobiota</taxon>
        <taxon>Spartobacteria</taxon>
        <taxon>Chthoniobacterales</taxon>
        <taxon>Chthoniobacteraceae</taxon>
        <taxon>Chthoniobacter</taxon>
    </lineage>
</organism>
<evidence type="ECO:0000256" key="6">
    <source>
        <dbReference type="ARBA" id="ARBA00022806"/>
    </source>
</evidence>
<dbReference type="InterPro" id="IPR014001">
    <property type="entry name" value="Helicase_ATP-bd"/>
</dbReference>
<dbReference type="FunCoup" id="B4D7U4">
    <property type="interactions" value="321"/>
</dbReference>
<dbReference type="EC" id="5.6.2.4" evidence="12"/>
<evidence type="ECO:0000259" key="13">
    <source>
        <dbReference type="PROSITE" id="PS51192"/>
    </source>
</evidence>
<keyword evidence="3 12" id="KW-0479">Metal-binding</keyword>
<dbReference type="PANTHER" id="PTHR30580">
    <property type="entry name" value="PRIMOSOMAL PROTEIN N"/>
    <property type="match status" value="1"/>
</dbReference>
<evidence type="ECO:0000256" key="8">
    <source>
        <dbReference type="ARBA" id="ARBA00022840"/>
    </source>
</evidence>
<keyword evidence="6 12" id="KW-0347">Helicase</keyword>
<dbReference type="GO" id="GO:0003677">
    <property type="term" value="F:DNA binding"/>
    <property type="evidence" value="ECO:0007669"/>
    <property type="project" value="UniProtKB-UniRule"/>
</dbReference>
<evidence type="ECO:0000256" key="4">
    <source>
        <dbReference type="ARBA" id="ARBA00022741"/>
    </source>
</evidence>
<dbReference type="Pfam" id="PF18074">
    <property type="entry name" value="PriA_C"/>
    <property type="match status" value="1"/>
</dbReference>
<evidence type="ECO:0000256" key="11">
    <source>
        <dbReference type="ARBA" id="ARBA00048988"/>
    </source>
</evidence>
<dbReference type="GO" id="GO:0006302">
    <property type="term" value="P:double-strand break repair"/>
    <property type="evidence" value="ECO:0007669"/>
    <property type="project" value="InterPro"/>
</dbReference>
<dbReference type="AlphaFoldDB" id="B4D7U4"/>
<evidence type="ECO:0000313" key="15">
    <source>
        <dbReference type="EMBL" id="EDY17467.1"/>
    </source>
</evidence>
<feature type="binding site" evidence="12">
    <location>
        <position position="492"/>
    </location>
    <ligand>
        <name>Zn(2+)</name>
        <dbReference type="ChEBI" id="CHEBI:29105"/>
        <label>1</label>
    </ligand>
</feature>
<feature type="binding site" evidence="12">
    <location>
        <position position="489"/>
    </location>
    <ligand>
        <name>Zn(2+)</name>
        <dbReference type="ChEBI" id="CHEBI:29105"/>
        <label>1</label>
    </ligand>
</feature>
<dbReference type="GO" id="GO:0006270">
    <property type="term" value="P:DNA replication initiation"/>
    <property type="evidence" value="ECO:0007669"/>
    <property type="project" value="TreeGrafter"/>
</dbReference>
<keyword evidence="10 12" id="KW-0413">Isomerase</keyword>
<dbReference type="InterPro" id="IPR027417">
    <property type="entry name" value="P-loop_NTPase"/>
</dbReference>
<reference evidence="15 16" key="1">
    <citation type="journal article" date="2011" name="J. Bacteriol.">
        <title>Genome sequence of Chthoniobacter flavus Ellin428, an aerobic heterotrophic soil bacterium.</title>
        <authorList>
            <person name="Kant R."/>
            <person name="van Passel M.W."/>
            <person name="Palva A."/>
            <person name="Lucas S."/>
            <person name="Lapidus A."/>
            <person name="Glavina Del Rio T."/>
            <person name="Dalin E."/>
            <person name="Tice H."/>
            <person name="Bruce D."/>
            <person name="Goodwin L."/>
            <person name="Pitluck S."/>
            <person name="Larimer F.W."/>
            <person name="Land M.L."/>
            <person name="Hauser L."/>
            <person name="Sangwan P."/>
            <person name="de Vos W.M."/>
            <person name="Janssen P.H."/>
            <person name="Smidt H."/>
        </authorList>
    </citation>
    <scope>NUCLEOTIDE SEQUENCE [LARGE SCALE GENOMIC DNA]</scope>
    <source>
        <strain evidence="15 16">Ellin428</strain>
    </source>
</reference>
<protein>
    <recommendedName>
        <fullName evidence="12">Replication restart protein PriA</fullName>
    </recommendedName>
    <alternativeName>
        <fullName evidence="12">ATP-dependent DNA helicase PriA</fullName>
        <ecNumber evidence="12">5.6.2.4</ecNumber>
    </alternativeName>
    <alternativeName>
        <fullName evidence="12">DNA 3'-5' helicase PriA</fullName>
    </alternativeName>
</protein>
<dbReference type="EMBL" id="ABVL01000019">
    <property type="protein sequence ID" value="EDY17467.1"/>
    <property type="molecule type" value="Genomic_DNA"/>
</dbReference>
<feature type="binding site" evidence="12">
    <location>
        <position position="458"/>
    </location>
    <ligand>
        <name>Zn(2+)</name>
        <dbReference type="ChEBI" id="CHEBI:29105"/>
        <label>2</label>
    </ligand>
</feature>
<sequence length="741" mass="82887">MPRYARVLVDDSAGKAFDYELPEAVAAVLQPGARVRVPVRTRTALATVIELLEETDVPGVKLISEVVSAEPILSPLLLKLGAWISDYYCCSLEAAMKAVLPNVIRKAEVGHQTRLFARLAREVEEEELEKLRKKAPLQAGVIDHLTEAAQPVSVTELAEKCDASHAVVQALVKKGLIVTEAARVERDPFGDESFVHAAPLAMNPEQTAVFEHVRRAIDHPPDAAPKPLLLHGVTGSGKTEIYLQAIQLVLERGQTAIMLVPEISLTPQTVERFKSRFAATRHEVAVLHSHLSEGERHDEWHKIRDGRARIVIGARSAIFAPCANLGLIVVDEEHENTYKQEETPRYHGRDIAVLRASMEKCAILLGSATPSLESFHNAQTGKYELLRLIARVDDKKMPFIRIIDLRMESKKHGAILSERLITAINDRLTKKEQTILFLNRRGFSTSLICEKCGHVCECPNCSVALTFHRAAARMVCHICGYQAVAPQKCPECRDPGIKYTGTGTEKVEDSVSRLFPKAVIKRLDADVMQRREAFRETLTAFRTGKIDILVGTQMIAKGLHFPNVTLVGIINADLGLHLPDFRAGERTFQLLTQVAGRAGRGDVEGEVFVQSFTPFSPSIQHARHHDFDGFWEQEIEFRRQWDYPPFTHLVLIIVRSAHQQRGSFSAETLHRRLKEELPPGVTLSEPAPAPLEKSHGSYRFHLMMRTRSIVRLSRHLRAVLDKLTFPEDVFVTVDVDAYQLL</sequence>
<feature type="domain" description="Helicase C-terminal" evidence="14">
    <location>
        <begin position="484"/>
        <end position="638"/>
    </location>
</feature>
<dbReference type="InterPro" id="IPR001650">
    <property type="entry name" value="Helicase_C-like"/>
</dbReference>
<dbReference type="CDD" id="cd17929">
    <property type="entry name" value="DEXHc_priA"/>
    <property type="match status" value="1"/>
</dbReference>
<keyword evidence="8 12" id="KW-0067">ATP-binding</keyword>
<comment type="caution">
    <text evidence="15">The sequence shown here is derived from an EMBL/GenBank/DDBJ whole genome shotgun (WGS) entry which is preliminary data.</text>
</comment>
<dbReference type="Gene3D" id="3.40.1440.60">
    <property type="entry name" value="PriA, 3(prime) DNA-binding domain"/>
    <property type="match status" value="1"/>
</dbReference>
<evidence type="ECO:0000256" key="7">
    <source>
        <dbReference type="ARBA" id="ARBA00022833"/>
    </source>
</evidence>
<dbReference type="PROSITE" id="PS51194">
    <property type="entry name" value="HELICASE_CTER"/>
    <property type="match status" value="1"/>
</dbReference>
<feature type="binding site" evidence="12">
    <location>
        <position position="449"/>
    </location>
    <ligand>
        <name>Zn(2+)</name>
        <dbReference type="ChEBI" id="CHEBI:29105"/>
        <label>1</label>
    </ligand>
</feature>
<evidence type="ECO:0000256" key="3">
    <source>
        <dbReference type="ARBA" id="ARBA00022723"/>
    </source>
</evidence>
<keyword evidence="1 12" id="KW-0639">Primosome</keyword>
<dbReference type="STRING" id="497964.CfE428DRAFT_4984"/>
<feature type="domain" description="Helicase ATP-binding" evidence="13">
    <location>
        <begin position="219"/>
        <end position="388"/>
    </location>
</feature>
<evidence type="ECO:0000259" key="14">
    <source>
        <dbReference type="PROSITE" id="PS51194"/>
    </source>
</evidence>
<dbReference type="InterPro" id="IPR041236">
    <property type="entry name" value="PriA_C"/>
</dbReference>
<keyword evidence="9 12" id="KW-0238">DNA-binding</keyword>
<dbReference type="GO" id="GO:0016887">
    <property type="term" value="F:ATP hydrolysis activity"/>
    <property type="evidence" value="ECO:0007669"/>
    <property type="project" value="RHEA"/>
</dbReference>
<dbReference type="SUPFAM" id="SSF52540">
    <property type="entry name" value="P-loop containing nucleoside triphosphate hydrolases"/>
    <property type="match status" value="2"/>
</dbReference>
<dbReference type="HAMAP" id="MF_00983">
    <property type="entry name" value="PriA"/>
    <property type="match status" value="1"/>
</dbReference>
<keyword evidence="2 12" id="KW-0235">DNA replication</keyword>
<dbReference type="InParanoid" id="B4D7U4"/>
<comment type="catalytic activity">
    <reaction evidence="11 12">
        <text>ATP + H2O = ADP + phosphate + H(+)</text>
        <dbReference type="Rhea" id="RHEA:13065"/>
        <dbReference type="ChEBI" id="CHEBI:15377"/>
        <dbReference type="ChEBI" id="CHEBI:15378"/>
        <dbReference type="ChEBI" id="CHEBI:30616"/>
        <dbReference type="ChEBI" id="CHEBI:43474"/>
        <dbReference type="ChEBI" id="CHEBI:456216"/>
        <dbReference type="EC" id="5.6.2.4"/>
    </reaction>
</comment>
<evidence type="ECO:0000256" key="1">
    <source>
        <dbReference type="ARBA" id="ARBA00022515"/>
    </source>
</evidence>
<dbReference type="Pfam" id="PF18319">
    <property type="entry name" value="Zn_ribbon_PriA"/>
    <property type="match status" value="1"/>
</dbReference>
<dbReference type="GO" id="GO:0006269">
    <property type="term" value="P:DNA replication, synthesis of primer"/>
    <property type="evidence" value="ECO:0007669"/>
    <property type="project" value="UniProtKB-KW"/>
</dbReference>
<dbReference type="eggNOG" id="COG1198">
    <property type="taxonomic scope" value="Bacteria"/>
</dbReference>
<comment type="catalytic activity">
    <reaction evidence="12">
        <text>Couples ATP hydrolysis with the unwinding of duplex DNA by translocating in the 3'-5' direction.</text>
        <dbReference type="EC" id="5.6.2.4"/>
    </reaction>
</comment>
<comment type="subunit">
    <text evidence="12">Component of the replication restart primosome.</text>
</comment>
<evidence type="ECO:0000256" key="12">
    <source>
        <dbReference type="HAMAP-Rule" id="MF_00983"/>
    </source>
</evidence>
<dbReference type="GO" id="GO:0005524">
    <property type="term" value="F:ATP binding"/>
    <property type="evidence" value="ECO:0007669"/>
    <property type="project" value="UniProtKB-UniRule"/>
</dbReference>
<keyword evidence="4 12" id="KW-0547">Nucleotide-binding</keyword>
<dbReference type="Proteomes" id="UP000005824">
    <property type="component" value="Unassembled WGS sequence"/>
</dbReference>
<dbReference type="GO" id="GO:0006310">
    <property type="term" value="P:DNA recombination"/>
    <property type="evidence" value="ECO:0007669"/>
    <property type="project" value="InterPro"/>
</dbReference>
<keyword evidence="16" id="KW-1185">Reference proteome</keyword>
<dbReference type="GO" id="GO:1990077">
    <property type="term" value="C:primosome complex"/>
    <property type="evidence" value="ECO:0007669"/>
    <property type="project" value="UniProtKB-UniRule"/>
</dbReference>
<evidence type="ECO:0000256" key="9">
    <source>
        <dbReference type="ARBA" id="ARBA00023125"/>
    </source>
</evidence>
<feature type="binding site" evidence="12">
    <location>
        <position position="461"/>
    </location>
    <ligand>
        <name>Zn(2+)</name>
        <dbReference type="ChEBI" id="CHEBI:29105"/>
        <label>2</label>
    </ligand>
</feature>
<dbReference type="Pfam" id="PF00270">
    <property type="entry name" value="DEAD"/>
    <property type="match status" value="1"/>
</dbReference>
<dbReference type="Gene3D" id="3.40.50.300">
    <property type="entry name" value="P-loop containing nucleotide triphosphate hydrolases"/>
    <property type="match status" value="2"/>
</dbReference>
<dbReference type="GO" id="GO:0008270">
    <property type="term" value="F:zinc ion binding"/>
    <property type="evidence" value="ECO:0007669"/>
    <property type="project" value="UniProtKB-UniRule"/>
</dbReference>
<dbReference type="Pfam" id="PF17764">
    <property type="entry name" value="PriA_3primeBD"/>
    <property type="match status" value="1"/>
</dbReference>
<dbReference type="InterPro" id="IPR042115">
    <property type="entry name" value="PriA_3primeBD_sf"/>
</dbReference>
<proteinExistence type="inferred from homology"/>
<dbReference type="RefSeq" id="WP_006982305.1">
    <property type="nucleotide sequence ID" value="NZ_ABVL01000019.1"/>
</dbReference>
<dbReference type="SMART" id="SM00487">
    <property type="entry name" value="DEXDc"/>
    <property type="match status" value="1"/>
</dbReference>
<dbReference type="NCBIfam" id="TIGR00595">
    <property type="entry name" value="priA"/>
    <property type="match status" value="1"/>
</dbReference>
<evidence type="ECO:0000256" key="2">
    <source>
        <dbReference type="ARBA" id="ARBA00022705"/>
    </source>
</evidence>
<dbReference type="PROSITE" id="PS51192">
    <property type="entry name" value="HELICASE_ATP_BIND_1"/>
    <property type="match status" value="1"/>
</dbReference>
<dbReference type="InterPro" id="IPR011545">
    <property type="entry name" value="DEAD/DEAH_box_helicase_dom"/>
</dbReference>
<dbReference type="Pfam" id="PF00271">
    <property type="entry name" value="Helicase_C"/>
    <property type="match status" value="1"/>
</dbReference>
<feature type="binding site" evidence="12">
    <location>
        <position position="476"/>
    </location>
    <ligand>
        <name>Zn(2+)</name>
        <dbReference type="ChEBI" id="CHEBI:29105"/>
        <label>2</label>
    </ligand>
</feature>
<dbReference type="CDD" id="cd18804">
    <property type="entry name" value="SF2_C_priA"/>
    <property type="match status" value="1"/>
</dbReference>
<evidence type="ECO:0000256" key="5">
    <source>
        <dbReference type="ARBA" id="ARBA00022801"/>
    </source>
</evidence>
<comment type="function">
    <text evidence="12">Initiates the restart of stalled replication forks, which reloads the replicative helicase on sites other than the origin of replication. Recognizes and binds to abandoned replication forks and remodels them to uncover a helicase loading site. Promotes assembly of the primosome at these replication forks.</text>
</comment>
<dbReference type="SMART" id="SM00490">
    <property type="entry name" value="HELICc"/>
    <property type="match status" value="1"/>
</dbReference>
<evidence type="ECO:0000256" key="10">
    <source>
        <dbReference type="ARBA" id="ARBA00023235"/>
    </source>
</evidence>
<keyword evidence="7 12" id="KW-0862">Zinc</keyword>
<evidence type="ECO:0000313" key="16">
    <source>
        <dbReference type="Proteomes" id="UP000005824"/>
    </source>
</evidence>
<dbReference type="InterPro" id="IPR041222">
    <property type="entry name" value="PriA_3primeBD"/>
</dbReference>
<name>B4D7U4_9BACT</name>
<dbReference type="GO" id="GO:0043138">
    <property type="term" value="F:3'-5' DNA helicase activity"/>
    <property type="evidence" value="ECO:0007669"/>
    <property type="project" value="UniProtKB-EC"/>
</dbReference>
<dbReference type="FunFam" id="3.40.50.300:FF:000489">
    <property type="entry name" value="Primosome assembly protein PriA"/>
    <property type="match status" value="1"/>
</dbReference>